<proteinExistence type="predicted"/>
<name>A0AAV4EQG6_9GAST</name>
<evidence type="ECO:0000256" key="1">
    <source>
        <dbReference type="SAM" id="MobiDB-lite"/>
    </source>
</evidence>
<evidence type="ECO:0000313" key="3">
    <source>
        <dbReference type="Proteomes" id="UP000762676"/>
    </source>
</evidence>
<keyword evidence="3" id="KW-1185">Reference proteome</keyword>
<sequence length="91" mass="10586">MSSAHIQLDLGDDEVEKEERRLPLVTPRSGRRRRRRTDGKTWRRLCKRHGQLSVFKVLLSSNFSPHNAGHQYTAKVIIMQGISRYLACGRR</sequence>
<dbReference type="AlphaFoldDB" id="A0AAV4EQG6"/>
<reference evidence="2 3" key="1">
    <citation type="journal article" date="2021" name="Elife">
        <title>Chloroplast acquisition without the gene transfer in kleptoplastic sea slugs, Plakobranchus ocellatus.</title>
        <authorList>
            <person name="Maeda T."/>
            <person name="Takahashi S."/>
            <person name="Yoshida T."/>
            <person name="Shimamura S."/>
            <person name="Takaki Y."/>
            <person name="Nagai Y."/>
            <person name="Toyoda A."/>
            <person name="Suzuki Y."/>
            <person name="Arimoto A."/>
            <person name="Ishii H."/>
            <person name="Satoh N."/>
            <person name="Nishiyama T."/>
            <person name="Hasebe M."/>
            <person name="Maruyama T."/>
            <person name="Minagawa J."/>
            <person name="Obokata J."/>
            <person name="Shigenobu S."/>
        </authorList>
    </citation>
    <scope>NUCLEOTIDE SEQUENCE [LARGE SCALE GENOMIC DNA]</scope>
</reference>
<evidence type="ECO:0000313" key="2">
    <source>
        <dbReference type="EMBL" id="GFR63179.1"/>
    </source>
</evidence>
<protein>
    <submittedName>
        <fullName evidence="2">Uncharacterized protein</fullName>
    </submittedName>
</protein>
<feature type="compositionally biased region" description="Basic residues" evidence="1">
    <location>
        <begin position="29"/>
        <end position="38"/>
    </location>
</feature>
<dbReference type="Proteomes" id="UP000762676">
    <property type="component" value="Unassembled WGS sequence"/>
</dbReference>
<feature type="region of interest" description="Disordered" evidence="1">
    <location>
        <begin position="1"/>
        <end position="38"/>
    </location>
</feature>
<comment type="caution">
    <text evidence="2">The sequence shown here is derived from an EMBL/GenBank/DDBJ whole genome shotgun (WGS) entry which is preliminary data.</text>
</comment>
<accession>A0AAV4EQG6</accession>
<organism evidence="2 3">
    <name type="scientific">Elysia marginata</name>
    <dbReference type="NCBI Taxonomy" id="1093978"/>
    <lineage>
        <taxon>Eukaryota</taxon>
        <taxon>Metazoa</taxon>
        <taxon>Spiralia</taxon>
        <taxon>Lophotrochozoa</taxon>
        <taxon>Mollusca</taxon>
        <taxon>Gastropoda</taxon>
        <taxon>Heterobranchia</taxon>
        <taxon>Euthyneura</taxon>
        <taxon>Panpulmonata</taxon>
        <taxon>Sacoglossa</taxon>
        <taxon>Placobranchoidea</taxon>
        <taxon>Plakobranchidae</taxon>
        <taxon>Elysia</taxon>
    </lineage>
</organism>
<dbReference type="EMBL" id="BMAT01007388">
    <property type="protein sequence ID" value="GFR63179.1"/>
    <property type="molecule type" value="Genomic_DNA"/>
</dbReference>
<gene>
    <name evidence="2" type="ORF">ElyMa_003598000</name>
</gene>